<reference evidence="2" key="1">
    <citation type="journal article" date="2020" name="Stud. Mycol.">
        <title>101 Dothideomycetes genomes: a test case for predicting lifestyles and emergence of pathogens.</title>
        <authorList>
            <person name="Haridas S."/>
            <person name="Albert R."/>
            <person name="Binder M."/>
            <person name="Bloem J."/>
            <person name="Labutti K."/>
            <person name="Salamov A."/>
            <person name="Andreopoulos B."/>
            <person name="Baker S."/>
            <person name="Barry K."/>
            <person name="Bills G."/>
            <person name="Bluhm B."/>
            <person name="Cannon C."/>
            <person name="Castanera R."/>
            <person name="Culley D."/>
            <person name="Daum C."/>
            <person name="Ezra D."/>
            <person name="Gonzalez J."/>
            <person name="Henrissat B."/>
            <person name="Kuo A."/>
            <person name="Liang C."/>
            <person name="Lipzen A."/>
            <person name="Lutzoni F."/>
            <person name="Magnuson J."/>
            <person name="Mondo S."/>
            <person name="Nolan M."/>
            <person name="Ohm R."/>
            <person name="Pangilinan J."/>
            <person name="Park H.-J."/>
            <person name="Ramirez L."/>
            <person name="Alfaro M."/>
            <person name="Sun H."/>
            <person name="Tritt A."/>
            <person name="Yoshinaga Y."/>
            <person name="Zwiers L.-H."/>
            <person name="Turgeon B."/>
            <person name="Goodwin S."/>
            <person name="Spatafora J."/>
            <person name="Crous P."/>
            <person name="Grigoriev I."/>
        </authorList>
    </citation>
    <scope>NUCLEOTIDE SEQUENCE</scope>
    <source>
        <strain evidence="2">CBS 109.77</strain>
    </source>
</reference>
<evidence type="ECO:0000313" key="2">
    <source>
        <dbReference type="EMBL" id="KAF2797127.1"/>
    </source>
</evidence>
<name>A0A6A6XNI9_9PLEO</name>
<dbReference type="EMBL" id="MU001814">
    <property type="protein sequence ID" value="KAF2797127.1"/>
    <property type="molecule type" value="Genomic_DNA"/>
</dbReference>
<proteinExistence type="predicted"/>
<accession>A0A6A6XNI9</accession>
<dbReference type="Proteomes" id="UP000799757">
    <property type="component" value="Unassembled WGS sequence"/>
</dbReference>
<protein>
    <submittedName>
        <fullName evidence="2">Uncharacterized protein</fullName>
    </submittedName>
</protein>
<feature type="region of interest" description="Disordered" evidence="1">
    <location>
        <begin position="168"/>
        <end position="213"/>
    </location>
</feature>
<sequence>MSFSLFYKVAGPIATKLIECVACIPQAHTWKINGLDKKRCEASNRNTPVSGMGNIRAHILLSKCLPDNSSINIAELKAGRATANRCGEGMDNTIEVGGIELILGRSGAKSAGITQELRMLSGSGLEAWYHIIMRNVDCEIAREEEFVGGGGKRLPLVDARVSSFPNRQSVSEWPAKWSTATRENPKGRQSKTPQKEHGIASGWIVELTPSKGA</sequence>
<organism evidence="2 3">
    <name type="scientific">Melanomma pulvis-pyrius CBS 109.77</name>
    <dbReference type="NCBI Taxonomy" id="1314802"/>
    <lineage>
        <taxon>Eukaryota</taxon>
        <taxon>Fungi</taxon>
        <taxon>Dikarya</taxon>
        <taxon>Ascomycota</taxon>
        <taxon>Pezizomycotina</taxon>
        <taxon>Dothideomycetes</taxon>
        <taxon>Pleosporomycetidae</taxon>
        <taxon>Pleosporales</taxon>
        <taxon>Melanommataceae</taxon>
        <taxon>Melanomma</taxon>
    </lineage>
</organism>
<evidence type="ECO:0000256" key="1">
    <source>
        <dbReference type="SAM" id="MobiDB-lite"/>
    </source>
</evidence>
<dbReference type="AlphaFoldDB" id="A0A6A6XNI9"/>
<evidence type="ECO:0000313" key="3">
    <source>
        <dbReference type="Proteomes" id="UP000799757"/>
    </source>
</evidence>
<gene>
    <name evidence="2" type="ORF">K505DRAFT_334593</name>
</gene>
<keyword evidence="3" id="KW-1185">Reference proteome</keyword>